<feature type="transmembrane region" description="Helical" evidence="1">
    <location>
        <begin position="12"/>
        <end position="30"/>
    </location>
</feature>
<dbReference type="AlphaFoldDB" id="A0A8H6I256"/>
<sequence>MLQLQDLHPILIPILIHFLILVQPFISVLYEAVFGKSFISVLGVESSILKAFEERNTVCGSLHAKVWGERVVKLSTKLVSRHIQWNAVDTVFATLLLEAVTRIVFETSQPGTAHTPPGMMLTSAPHDTTTVWDPETEEKKYIKGPMHLMGTLALIHQWINA</sequence>
<proteinExistence type="predicted"/>
<dbReference type="Proteomes" id="UP000521943">
    <property type="component" value="Unassembled WGS sequence"/>
</dbReference>
<accession>A0A8H6I256</accession>
<name>A0A8H6I256_9AGAR</name>
<protein>
    <submittedName>
        <fullName evidence="2">Uncharacterized protein</fullName>
    </submittedName>
</protein>
<gene>
    <name evidence="2" type="ORF">DFP72DRAFT_846428</name>
</gene>
<keyword evidence="1" id="KW-0472">Membrane</keyword>
<keyword evidence="1" id="KW-0812">Transmembrane</keyword>
<keyword evidence="3" id="KW-1185">Reference proteome</keyword>
<reference evidence="2 3" key="1">
    <citation type="submission" date="2020-07" db="EMBL/GenBank/DDBJ databases">
        <title>Comparative genomics of pyrophilous fungi reveals a link between fire events and developmental genes.</title>
        <authorList>
            <consortium name="DOE Joint Genome Institute"/>
            <person name="Steindorff A.S."/>
            <person name="Carver A."/>
            <person name="Calhoun S."/>
            <person name="Stillman K."/>
            <person name="Liu H."/>
            <person name="Lipzen A."/>
            <person name="Pangilinan J."/>
            <person name="Labutti K."/>
            <person name="Bruns T.D."/>
            <person name="Grigoriev I.V."/>
        </authorList>
    </citation>
    <scope>NUCLEOTIDE SEQUENCE [LARGE SCALE GENOMIC DNA]</scope>
    <source>
        <strain evidence="2 3">CBS 144469</strain>
    </source>
</reference>
<evidence type="ECO:0000313" key="3">
    <source>
        <dbReference type="Proteomes" id="UP000521943"/>
    </source>
</evidence>
<organism evidence="2 3">
    <name type="scientific">Ephemerocybe angulata</name>
    <dbReference type="NCBI Taxonomy" id="980116"/>
    <lineage>
        <taxon>Eukaryota</taxon>
        <taxon>Fungi</taxon>
        <taxon>Dikarya</taxon>
        <taxon>Basidiomycota</taxon>
        <taxon>Agaricomycotina</taxon>
        <taxon>Agaricomycetes</taxon>
        <taxon>Agaricomycetidae</taxon>
        <taxon>Agaricales</taxon>
        <taxon>Agaricineae</taxon>
        <taxon>Psathyrellaceae</taxon>
        <taxon>Ephemerocybe</taxon>
    </lineage>
</organism>
<dbReference type="EMBL" id="JACGCI010000025">
    <property type="protein sequence ID" value="KAF6756537.1"/>
    <property type="molecule type" value="Genomic_DNA"/>
</dbReference>
<keyword evidence="1" id="KW-1133">Transmembrane helix</keyword>
<evidence type="ECO:0000256" key="1">
    <source>
        <dbReference type="SAM" id="Phobius"/>
    </source>
</evidence>
<comment type="caution">
    <text evidence="2">The sequence shown here is derived from an EMBL/GenBank/DDBJ whole genome shotgun (WGS) entry which is preliminary data.</text>
</comment>
<evidence type="ECO:0000313" key="2">
    <source>
        <dbReference type="EMBL" id="KAF6756537.1"/>
    </source>
</evidence>